<evidence type="ECO:0000256" key="10">
    <source>
        <dbReference type="ARBA" id="ARBA00029409"/>
    </source>
</evidence>
<comment type="similarity">
    <text evidence="2">Belongs to the HPPK family.</text>
</comment>
<evidence type="ECO:0000256" key="3">
    <source>
        <dbReference type="ARBA" id="ARBA00013253"/>
    </source>
</evidence>
<name>A0A429XI47_9RICK</name>
<dbReference type="GO" id="GO:0046654">
    <property type="term" value="P:tetrahydrofolate biosynthetic process"/>
    <property type="evidence" value="ECO:0007669"/>
    <property type="project" value="UniProtKB-UniPathway"/>
</dbReference>
<comment type="pathway">
    <text evidence="1">Cofactor biosynthesis; tetrahydrofolate biosynthesis; 2-amino-4-hydroxy-6-hydroxymethyl-7,8-dihydropteridine diphosphate from 7,8-dihydroneopterin triphosphate: step 4/4.</text>
</comment>
<reference evidence="15" key="1">
    <citation type="submission" date="2018-11" db="EMBL/GenBank/DDBJ databases">
        <title>Phylogenetic, genomic, and biogeographic characterization of a novel and ubiquitous marine invertebrate-associated Rickettsiales parasite, Candidatus Marinoinvertebrata rohwerii, gen. nov., sp. nov.</title>
        <authorList>
            <person name="Klinges J.G."/>
            <person name="Rosales S.M."/>
            <person name="Mcminds R."/>
            <person name="Shaver E.C."/>
            <person name="Shantz A."/>
            <person name="Peters E.C."/>
            <person name="Burkepile D.E."/>
            <person name="Silliman B.R."/>
            <person name="Vega Thurber R.L."/>
        </authorList>
    </citation>
    <scope>NUCLEOTIDE SEQUENCE [LARGE SCALE GENOMIC DNA]</scope>
    <source>
        <strain evidence="15">a_cerv_44</strain>
    </source>
</reference>
<feature type="domain" description="7,8-dihydro-6-hydroxymethylpterin-pyrophosphokinase" evidence="13">
    <location>
        <begin position="4"/>
        <end position="136"/>
    </location>
</feature>
<evidence type="ECO:0000313" key="15">
    <source>
        <dbReference type="Proteomes" id="UP000279470"/>
    </source>
</evidence>
<keyword evidence="7 14" id="KW-0418">Kinase</keyword>
<keyword evidence="15" id="KW-1185">Reference proteome</keyword>
<keyword evidence="9" id="KW-0289">Folate biosynthesis</keyword>
<comment type="function">
    <text evidence="10">Catalyzes the transfer of pyrophosphate from adenosine triphosphate (ATP) to 6-hydroxymethyl-7,8-dihydropterin, an enzymatic step in folate biosynthesis pathway.</text>
</comment>
<dbReference type="RefSeq" id="WP_126044887.1">
    <property type="nucleotide sequence ID" value="NZ_RXFM01000053.1"/>
</dbReference>
<dbReference type="GO" id="GO:0005524">
    <property type="term" value="F:ATP binding"/>
    <property type="evidence" value="ECO:0007669"/>
    <property type="project" value="UniProtKB-KW"/>
</dbReference>
<dbReference type="NCBIfam" id="TIGR01498">
    <property type="entry name" value="folK"/>
    <property type="match status" value="1"/>
</dbReference>
<dbReference type="OrthoDB" id="9808041at2"/>
<dbReference type="Proteomes" id="UP000279470">
    <property type="component" value="Unassembled WGS sequence"/>
</dbReference>
<evidence type="ECO:0000256" key="4">
    <source>
        <dbReference type="ARBA" id="ARBA00016218"/>
    </source>
</evidence>
<dbReference type="InterPro" id="IPR035907">
    <property type="entry name" value="Hppk_sf"/>
</dbReference>
<keyword evidence="6" id="KW-0547">Nucleotide-binding</keyword>
<proteinExistence type="inferred from homology"/>
<evidence type="ECO:0000256" key="12">
    <source>
        <dbReference type="ARBA" id="ARBA00033413"/>
    </source>
</evidence>
<evidence type="ECO:0000256" key="11">
    <source>
        <dbReference type="ARBA" id="ARBA00029766"/>
    </source>
</evidence>
<keyword evidence="8" id="KW-0067">ATP-binding</keyword>
<dbReference type="SUPFAM" id="SSF55083">
    <property type="entry name" value="6-hydroxymethyl-7,8-dihydropterin pyrophosphokinase, HPPK"/>
    <property type="match status" value="1"/>
</dbReference>
<evidence type="ECO:0000259" key="13">
    <source>
        <dbReference type="Pfam" id="PF01288"/>
    </source>
</evidence>
<sequence>MKYIIGIGTNLGNKIENINQALNYIKDKVDIIRISSIYKSKALLKPNSPKNWDTPYFNLAILIIYNNTPLTLLKLLQSIESNMGKSRGHLTWSPRIIDLDILIAENFTYQDSKLHIPHPEFLNRDFALIPATEIAPDITYKKTSQTLISISNKFKNSKLELVKSR</sequence>
<dbReference type="Gene3D" id="3.30.70.560">
    <property type="entry name" value="7,8-Dihydro-6-hydroxymethylpterin-pyrophosphokinase HPPK"/>
    <property type="match status" value="1"/>
</dbReference>
<evidence type="ECO:0000256" key="2">
    <source>
        <dbReference type="ARBA" id="ARBA00005810"/>
    </source>
</evidence>
<dbReference type="EC" id="2.7.6.3" evidence="3"/>
<organism evidence="14 15">
    <name type="scientific">Candidatus Aquarickettsia rohweri</name>
    <dbReference type="NCBI Taxonomy" id="2602574"/>
    <lineage>
        <taxon>Bacteria</taxon>
        <taxon>Pseudomonadati</taxon>
        <taxon>Pseudomonadota</taxon>
        <taxon>Alphaproteobacteria</taxon>
        <taxon>Rickettsiales</taxon>
        <taxon>Candidatus Midichloriaceae</taxon>
        <taxon>Candidatus Aquarickettsia</taxon>
    </lineage>
</organism>
<accession>A0A429XI47</accession>
<dbReference type="UniPathway" id="UPA00077">
    <property type="reaction ID" value="UER00155"/>
</dbReference>
<dbReference type="EMBL" id="RXFM01000053">
    <property type="protein sequence ID" value="RST65380.1"/>
    <property type="molecule type" value="Genomic_DNA"/>
</dbReference>
<comment type="caution">
    <text evidence="14">The sequence shown here is derived from an EMBL/GenBank/DDBJ whole genome shotgun (WGS) entry which is preliminary data.</text>
</comment>
<dbReference type="Pfam" id="PF01288">
    <property type="entry name" value="HPPK"/>
    <property type="match status" value="1"/>
</dbReference>
<protein>
    <recommendedName>
        <fullName evidence="4">2-amino-4-hydroxy-6-hydroxymethyldihydropteridine pyrophosphokinase</fullName>
        <ecNumber evidence="3">2.7.6.3</ecNumber>
    </recommendedName>
    <alternativeName>
        <fullName evidence="11">6-hydroxymethyl-7,8-dihydropterin pyrophosphokinase</fullName>
    </alternativeName>
    <alternativeName>
        <fullName evidence="12">7,8-dihydro-6-hydroxymethylpterin-pyrophosphokinase</fullName>
    </alternativeName>
</protein>
<evidence type="ECO:0000256" key="5">
    <source>
        <dbReference type="ARBA" id="ARBA00022679"/>
    </source>
</evidence>
<dbReference type="GO" id="GO:0046656">
    <property type="term" value="P:folic acid biosynthetic process"/>
    <property type="evidence" value="ECO:0007669"/>
    <property type="project" value="UniProtKB-KW"/>
</dbReference>
<dbReference type="InterPro" id="IPR000550">
    <property type="entry name" value="Hppk"/>
</dbReference>
<evidence type="ECO:0000256" key="1">
    <source>
        <dbReference type="ARBA" id="ARBA00005051"/>
    </source>
</evidence>
<evidence type="ECO:0000313" key="14">
    <source>
        <dbReference type="EMBL" id="RST65380.1"/>
    </source>
</evidence>
<evidence type="ECO:0000256" key="8">
    <source>
        <dbReference type="ARBA" id="ARBA00022840"/>
    </source>
</evidence>
<dbReference type="AlphaFoldDB" id="A0A429XI47"/>
<evidence type="ECO:0000256" key="6">
    <source>
        <dbReference type="ARBA" id="ARBA00022741"/>
    </source>
</evidence>
<evidence type="ECO:0000256" key="9">
    <source>
        <dbReference type="ARBA" id="ARBA00022909"/>
    </source>
</evidence>
<keyword evidence="5 14" id="KW-0808">Transferase</keyword>
<gene>
    <name evidence="14" type="primary">folK</name>
    <name evidence="14" type="ORF">EIC27_04250</name>
</gene>
<dbReference type="PANTHER" id="PTHR43071">
    <property type="entry name" value="2-AMINO-4-HYDROXY-6-HYDROXYMETHYLDIHYDROPTERIDINE PYROPHOSPHOKINASE"/>
    <property type="match status" value="1"/>
</dbReference>
<dbReference type="GO" id="GO:0016301">
    <property type="term" value="F:kinase activity"/>
    <property type="evidence" value="ECO:0007669"/>
    <property type="project" value="UniProtKB-KW"/>
</dbReference>
<evidence type="ECO:0000256" key="7">
    <source>
        <dbReference type="ARBA" id="ARBA00022777"/>
    </source>
</evidence>
<dbReference type="GO" id="GO:0003848">
    <property type="term" value="F:2-amino-4-hydroxy-6-hydroxymethyldihydropteridine diphosphokinase activity"/>
    <property type="evidence" value="ECO:0007669"/>
    <property type="project" value="UniProtKB-EC"/>
</dbReference>
<dbReference type="PANTHER" id="PTHR43071:SF1">
    <property type="entry name" value="2-AMINO-4-HYDROXY-6-HYDROXYMETHYLDIHYDROPTERIDINE PYROPHOSPHOKINASE"/>
    <property type="match status" value="1"/>
</dbReference>
<dbReference type="CDD" id="cd00483">
    <property type="entry name" value="HPPK"/>
    <property type="match status" value="1"/>
</dbReference>